<keyword evidence="2" id="KW-1185">Reference proteome</keyword>
<evidence type="ECO:0000313" key="1">
    <source>
        <dbReference type="EMBL" id="MDO8106009.1"/>
    </source>
</evidence>
<accession>A0ABT9D5F3</accession>
<dbReference type="EMBL" id="JAUQYP010000001">
    <property type="protein sequence ID" value="MDO8106009.1"/>
    <property type="molecule type" value="Genomic_DNA"/>
</dbReference>
<gene>
    <name evidence="1" type="ORF">Q6348_02230</name>
</gene>
<name>A0ABT9D5F3_9CELL</name>
<dbReference type="Proteomes" id="UP001232536">
    <property type="component" value="Unassembled WGS sequence"/>
</dbReference>
<protein>
    <recommendedName>
        <fullName evidence="3">Transcriptional regulator</fullName>
    </recommendedName>
</protein>
<organism evidence="1 2">
    <name type="scientific">Actinotalea lenta</name>
    <dbReference type="NCBI Taxonomy" id="3064654"/>
    <lineage>
        <taxon>Bacteria</taxon>
        <taxon>Bacillati</taxon>
        <taxon>Actinomycetota</taxon>
        <taxon>Actinomycetes</taxon>
        <taxon>Micrococcales</taxon>
        <taxon>Cellulomonadaceae</taxon>
        <taxon>Actinotalea</taxon>
    </lineage>
</organism>
<comment type="caution">
    <text evidence="1">The sequence shown here is derived from an EMBL/GenBank/DDBJ whole genome shotgun (WGS) entry which is preliminary data.</text>
</comment>
<evidence type="ECO:0008006" key="3">
    <source>
        <dbReference type="Google" id="ProtNLM"/>
    </source>
</evidence>
<proteinExistence type="predicted"/>
<reference evidence="1 2" key="1">
    <citation type="submission" date="2023-07" db="EMBL/GenBank/DDBJ databases">
        <title>Description of novel actinomycetes strains, isolated from tidal flat sediment.</title>
        <authorList>
            <person name="Lu C."/>
        </authorList>
    </citation>
    <scope>NUCLEOTIDE SEQUENCE [LARGE SCALE GENOMIC DNA]</scope>
    <source>
        <strain evidence="1 2">SYSU T00b441</strain>
    </source>
</reference>
<evidence type="ECO:0000313" key="2">
    <source>
        <dbReference type="Proteomes" id="UP001232536"/>
    </source>
</evidence>
<dbReference type="RefSeq" id="WP_304599702.1">
    <property type="nucleotide sequence ID" value="NZ_JAUQYO010000002.1"/>
</dbReference>
<sequence>MKTHPALRRMDVVHLHRLGLLRWQAWSSGLVNPRYGLTARQAVRRAKSDLDHEWRTGRVARHQRRIR</sequence>